<dbReference type="Gene3D" id="3.30.300.30">
    <property type="match status" value="1"/>
</dbReference>
<feature type="domain" description="AMP-binding enzyme C-terminal" evidence="7">
    <location>
        <begin position="241"/>
        <end position="319"/>
    </location>
</feature>
<evidence type="ECO:0000259" key="7">
    <source>
        <dbReference type="Pfam" id="PF13193"/>
    </source>
</evidence>
<dbReference type="PANTHER" id="PTHR24096">
    <property type="entry name" value="LONG-CHAIN-FATTY-ACID--COA LIGASE"/>
    <property type="match status" value="1"/>
</dbReference>
<dbReference type="Gene3D" id="3.40.50.980">
    <property type="match status" value="1"/>
</dbReference>
<proteinExistence type="inferred from homology"/>
<keyword evidence="9" id="KW-1185">Reference proteome</keyword>
<dbReference type="GO" id="GO:0016405">
    <property type="term" value="F:CoA-ligase activity"/>
    <property type="evidence" value="ECO:0007669"/>
    <property type="project" value="TreeGrafter"/>
</dbReference>
<keyword evidence="4" id="KW-0576">Peroxisome</keyword>
<organism evidence="8 9">
    <name type="scientific">Bemisia tabaci</name>
    <name type="common">Sweetpotato whitefly</name>
    <name type="synonym">Aleurodes tabaci</name>
    <dbReference type="NCBI Taxonomy" id="7038"/>
    <lineage>
        <taxon>Eukaryota</taxon>
        <taxon>Metazoa</taxon>
        <taxon>Ecdysozoa</taxon>
        <taxon>Arthropoda</taxon>
        <taxon>Hexapoda</taxon>
        <taxon>Insecta</taxon>
        <taxon>Pterygota</taxon>
        <taxon>Neoptera</taxon>
        <taxon>Paraneoptera</taxon>
        <taxon>Hemiptera</taxon>
        <taxon>Sternorrhyncha</taxon>
        <taxon>Aleyrodoidea</taxon>
        <taxon>Aleyrodidae</taxon>
        <taxon>Aleyrodinae</taxon>
        <taxon>Bemisia</taxon>
    </lineage>
</organism>
<evidence type="ECO:0000256" key="1">
    <source>
        <dbReference type="ARBA" id="ARBA00004275"/>
    </source>
</evidence>
<dbReference type="PANTHER" id="PTHR24096:SF149">
    <property type="entry name" value="AMP-BINDING DOMAIN-CONTAINING PROTEIN-RELATED"/>
    <property type="match status" value="1"/>
</dbReference>
<comment type="similarity">
    <text evidence="2">Belongs to the ATP-dependent AMP-binding enzyme family.</text>
</comment>
<accession>A0A9P0ANV0</accession>
<dbReference type="AlphaFoldDB" id="A0A9P0ANV0"/>
<evidence type="ECO:0000313" key="9">
    <source>
        <dbReference type="Proteomes" id="UP001152759"/>
    </source>
</evidence>
<feature type="domain" description="AMP-dependent synthetase/ligase" evidence="6">
    <location>
        <begin position="1"/>
        <end position="189"/>
    </location>
</feature>
<name>A0A9P0ANV0_BEMTA</name>
<gene>
    <name evidence="8" type="ORF">BEMITA_LOCUS14004</name>
</gene>
<evidence type="ECO:0000256" key="3">
    <source>
        <dbReference type="ARBA" id="ARBA00022598"/>
    </source>
</evidence>
<keyword evidence="5" id="KW-1133">Transmembrane helix</keyword>
<evidence type="ECO:0000256" key="4">
    <source>
        <dbReference type="ARBA" id="ARBA00023140"/>
    </source>
</evidence>
<dbReference type="Pfam" id="PF13193">
    <property type="entry name" value="AMP-binding_C"/>
    <property type="match status" value="1"/>
</dbReference>
<keyword evidence="5" id="KW-0812">Transmembrane</keyword>
<evidence type="ECO:0000256" key="2">
    <source>
        <dbReference type="ARBA" id="ARBA00006432"/>
    </source>
</evidence>
<evidence type="ECO:0000256" key="5">
    <source>
        <dbReference type="SAM" id="Phobius"/>
    </source>
</evidence>
<sequence>MLTHQNIIASLKLSKTFIEKGERAVGLMPYFHAYGLVLMLMCLYEGATVVNISKFSLPSLMKTIKEYSLTHLHIVPSLLVTLIKSSWINFGDLKSVQHVWTGAAPVGAKEQEDLKKKFQQAVVIHHSYGLTETTFTMFTGVSSLQKPGSPGRLIDSMQCKIVDLENNNVLKPGSVGEVCFKGPLLMKGYINNPKATAEAIDSEGWLHTGDLGYFDQDGYFFFVDRVKEIIKYQGYQVSTCELEFVLISHQWIQDAAVIGIEHKIYGQVPRAFVVSQSCPASDVTAQDIHDYMREMVAPYKLLRGGIVFVDSIPKTPSGKNQRAELRLMEVRTVFYDQKIKSR</sequence>
<dbReference type="InterPro" id="IPR000873">
    <property type="entry name" value="AMP-dep_synth/lig_dom"/>
</dbReference>
<dbReference type="Gene3D" id="2.30.38.10">
    <property type="entry name" value="Luciferase, Domain 3"/>
    <property type="match status" value="1"/>
</dbReference>
<dbReference type="Proteomes" id="UP001152759">
    <property type="component" value="Chromosome 9"/>
</dbReference>
<dbReference type="Pfam" id="PF00501">
    <property type="entry name" value="AMP-binding"/>
    <property type="match status" value="1"/>
</dbReference>
<comment type="subcellular location">
    <subcellularLocation>
        <location evidence="1">Peroxisome</location>
    </subcellularLocation>
</comment>
<dbReference type="GO" id="GO:0005777">
    <property type="term" value="C:peroxisome"/>
    <property type="evidence" value="ECO:0007669"/>
    <property type="project" value="UniProtKB-SubCell"/>
</dbReference>
<reference evidence="8" key="1">
    <citation type="submission" date="2021-12" db="EMBL/GenBank/DDBJ databases">
        <authorList>
            <person name="King R."/>
        </authorList>
    </citation>
    <scope>NUCLEOTIDE SEQUENCE</scope>
</reference>
<keyword evidence="3" id="KW-0436">Ligase</keyword>
<dbReference type="InterPro" id="IPR045851">
    <property type="entry name" value="AMP-bd_C_sf"/>
</dbReference>
<keyword evidence="5" id="KW-0472">Membrane</keyword>
<dbReference type="SUPFAM" id="SSF56801">
    <property type="entry name" value="Acetyl-CoA synthetase-like"/>
    <property type="match status" value="1"/>
</dbReference>
<evidence type="ECO:0000259" key="6">
    <source>
        <dbReference type="Pfam" id="PF00501"/>
    </source>
</evidence>
<dbReference type="InterPro" id="IPR025110">
    <property type="entry name" value="AMP-bd_C"/>
</dbReference>
<feature type="transmembrane region" description="Helical" evidence="5">
    <location>
        <begin position="31"/>
        <end position="52"/>
    </location>
</feature>
<dbReference type="EMBL" id="OU963870">
    <property type="protein sequence ID" value="CAH0395871.1"/>
    <property type="molecule type" value="Genomic_DNA"/>
</dbReference>
<protein>
    <submittedName>
        <fullName evidence="8">Uncharacterized protein</fullName>
    </submittedName>
</protein>
<evidence type="ECO:0000313" key="8">
    <source>
        <dbReference type="EMBL" id="CAH0395871.1"/>
    </source>
</evidence>